<dbReference type="InterPro" id="IPR010828">
    <property type="entry name" value="Atf2/Sli1-like"/>
</dbReference>
<dbReference type="SUPFAM" id="SSF52777">
    <property type="entry name" value="CoA-dependent acyltransferases"/>
    <property type="match status" value="1"/>
</dbReference>
<protein>
    <submittedName>
        <fullName evidence="1">C18B11.03c-like protein</fullName>
    </submittedName>
</protein>
<reference evidence="1 2" key="1">
    <citation type="submission" date="2024-01" db="EMBL/GenBank/DDBJ databases">
        <title>Complete genome of Cladobotryum mycophilum ATHUM6906.</title>
        <authorList>
            <person name="Christinaki A.C."/>
            <person name="Myridakis A.I."/>
            <person name="Kouvelis V.N."/>
        </authorList>
    </citation>
    <scope>NUCLEOTIDE SEQUENCE [LARGE SCALE GENOMIC DNA]</scope>
    <source>
        <strain evidence="1 2">ATHUM6906</strain>
    </source>
</reference>
<dbReference type="Gene3D" id="3.30.559.10">
    <property type="entry name" value="Chloramphenicol acetyltransferase-like domain"/>
    <property type="match status" value="1"/>
</dbReference>
<dbReference type="PANTHER" id="PTHR28037:SF1">
    <property type="entry name" value="ALCOHOL O-ACETYLTRANSFERASE 1-RELATED"/>
    <property type="match status" value="1"/>
</dbReference>
<comment type="caution">
    <text evidence="1">The sequence shown here is derived from an EMBL/GenBank/DDBJ whole genome shotgun (WGS) entry which is preliminary data.</text>
</comment>
<evidence type="ECO:0000313" key="1">
    <source>
        <dbReference type="EMBL" id="KAK5988828.1"/>
    </source>
</evidence>
<dbReference type="InterPro" id="IPR052058">
    <property type="entry name" value="Alcohol_O-acetyltransferase"/>
</dbReference>
<organism evidence="1 2">
    <name type="scientific">Cladobotryum mycophilum</name>
    <dbReference type="NCBI Taxonomy" id="491253"/>
    <lineage>
        <taxon>Eukaryota</taxon>
        <taxon>Fungi</taxon>
        <taxon>Dikarya</taxon>
        <taxon>Ascomycota</taxon>
        <taxon>Pezizomycotina</taxon>
        <taxon>Sordariomycetes</taxon>
        <taxon>Hypocreomycetidae</taxon>
        <taxon>Hypocreales</taxon>
        <taxon>Hypocreaceae</taxon>
        <taxon>Cladobotryum</taxon>
    </lineage>
</organism>
<evidence type="ECO:0000313" key="2">
    <source>
        <dbReference type="Proteomes" id="UP001338125"/>
    </source>
</evidence>
<dbReference type="PANTHER" id="PTHR28037">
    <property type="entry name" value="ALCOHOL O-ACETYLTRANSFERASE 1-RELATED"/>
    <property type="match status" value="1"/>
</dbReference>
<keyword evidence="2" id="KW-1185">Reference proteome</keyword>
<dbReference type="EMBL" id="JAVFKD010000015">
    <property type="protein sequence ID" value="KAK5988828.1"/>
    <property type="molecule type" value="Genomic_DNA"/>
</dbReference>
<proteinExistence type="predicted"/>
<accession>A0ABR0S9N9</accession>
<dbReference type="Pfam" id="PF07247">
    <property type="entry name" value="AATase"/>
    <property type="match status" value="1"/>
</dbReference>
<sequence length="411" mass="45772">MDAIRSASLNEQRFIISEALGLSHCVITAAKYTSMLSAESQLESLISKAVKHCIDVHPVLSTNIEDANGDHPRLTQVDDIDLDHHLTHVKSQDTGLKEEQQIKNFLESAHGLRLPTAGERPQWRVYVSESLATDSRAACFYLAFVFSHVFTDGMSGIAFHSSFLRSMNGVQTTLEWEHRDQQPGRMPLPPIETAGNLTISWSYLVTILVQEFLPTWLASALGVQVDNLNEFWTVPNSTVKGVLQACRKHNARLTSLLNYLTARALCKSLSARGQSYQKIKVGSAIDLRRALGKGQGCMANWVSVLMETFTISEHDGRITDHDWDVIRQSTVHLAKASSSLADQPIGLIKYITNMKQWTHERASQPATVSFGTSNLGVFNGATCKEGVRVVAGVWRRWCRHSRVPLRVRPLT</sequence>
<gene>
    <name evidence="1" type="ORF">PT974_10322</name>
</gene>
<dbReference type="Proteomes" id="UP001338125">
    <property type="component" value="Unassembled WGS sequence"/>
</dbReference>
<name>A0ABR0S9N9_9HYPO</name>
<dbReference type="InterPro" id="IPR023213">
    <property type="entry name" value="CAT-like_dom_sf"/>
</dbReference>